<organism evidence="4 5">
    <name type="scientific">Boothiomyces macroporosus</name>
    <dbReference type="NCBI Taxonomy" id="261099"/>
    <lineage>
        <taxon>Eukaryota</taxon>
        <taxon>Fungi</taxon>
        <taxon>Fungi incertae sedis</taxon>
        <taxon>Chytridiomycota</taxon>
        <taxon>Chytridiomycota incertae sedis</taxon>
        <taxon>Chytridiomycetes</taxon>
        <taxon>Rhizophydiales</taxon>
        <taxon>Terramycetaceae</taxon>
        <taxon>Boothiomyces</taxon>
    </lineage>
</organism>
<feature type="domain" description="BAG" evidence="3">
    <location>
        <begin position="54"/>
        <end position="135"/>
    </location>
</feature>
<gene>
    <name evidence="4" type="ORF">HK103_001282</name>
</gene>
<evidence type="ECO:0000313" key="5">
    <source>
        <dbReference type="Proteomes" id="UP001210925"/>
    </source>
</evidence>
<dbReference type="Pfam" id="PF02179">
    <property type="entry name" value="BAG"/>
    <property type="match status" value="1"/>
</dbReference>
<proteinExistence type="predicted"/>
<dbReference type="InterPro" id="IPR003103">
    <property type="entry name" value="BAG_domain"/>
</dbReference>
<accession>A0AAD5Y109</accession>
<evidence type="ECO:0000313" key="4">
    <source>
        <dbReference type="EMBL" id="KAJ3252781.1"/>
    </source>
</evidence>
<dbReference type="AlphaFoldDB" id="A0AAD5Y109"/>
<keyword evidence="2" id="KW-1133">Transmembrane helix</keyword>
<feature type="transmembrane region" description="Helical" evidence="2">
    <location>
        <begin position="163"/>
        <end position="184"/>
    </location>
</feature>
<feature type="region of interest" description="Disordered" evidence="1">
    <location>
        <begin position="1"/>
        <end position="37"/>
    </location>
</feature>
<comment type="caution">
    <text evidence="4">The sequence shown here is derived from an EMBL/GenBank/DDBJ whole genome shotgun (WGS) entry which is preliminary data.</text>
</comment>
<keyword evidence="5" id="KW-1185">Reference proteome</keyword>
<dbReference type="InterPro" id="IPR036533">
    <property type="entry name" value="BAG_dom_sf"/>
</dbReference>
<dbReference type="GO" id="GO:0051087">
    <property type="term" value="F:protein-folding chaperone binding"/>
    <property type="evidence" value="ECO:0007669"/>
    <property type="project" value="InterPro"/>
</dbReference>
<dbReference type="Proteomes" id="UP001210925">
    <property type="component" value="Unassembled WGS sequence"/>
</dbReference>
<protein>
    <recommendedName>
        <fullName evidence="3">BAG domain-containing protein</fullName>
    </recommendedName>
</protein>
<evidence type="ECO:0000256" key="2">
    <source>
        <dbReference type="SAM" id="Phobius"/>
    </source>
</evidence>
<keyword evidence="2" id="KW-0472">Membrane</keyword>
<keyword evidence="2" id="KW-0812">Transmembrane</keyword>
<sequence>MARGKMSKMVKAAKEKEEQMKATEGEPVPVKRQKKKTLQPTIAKNHLQLLGNINEFRKQMEELVQDYESDLLKTPLVLTDGKILPENNKLLYTYEEGLLKVMIGLDGIVNENQVLKDTRKRTIQAVQEKLRVIDEYKHNLDNCNLPPYTPKPKQKRGGKSGSYMSLAIGFGVACASAGALFYYLN</sequence>
<feature type="compositionally biased region" description="Basic and acidic residues" evidence="1">
    <location>
        <begin position="12"/>
        <end position="24"/>
    </location>
</feature>
<name>A0AAD5Y109_9FUNG</name>
<evidence type="ECO:0000259" key="3">
    <source>
        <dbReference type="Pfam" id="PF02179"/>
    </source>
</evidence>
<dbReference type="SUPFAM" id="SSF63491">
    <property type="entry name" value="BAG domain"/>
    <property type="match status" value="1"/>
</dbReference>
<dbReference type="Gene3D" id="1.20.58.120">
    <property type="entry name" value="BAG domain"/>
    <property type="match status" value="1"/>
</dbReference>
<reference evidence="4" key="1">
    <citation type="submission" date="2020-05" db="EMBL/GenBank/DDBJ databases">
        <title>Phylogenomic resolution of chytrid fungi.</title>
        <authorList>
            <person name="Stajich J.E."/>
            <person name="Amses K."/>
            <person name="Simmons R."/>
            <person name="Seto K."/>
            <person name="Myers J."/>
            <person name="Bonds A."/>
            <person name="Quandt C.A."/>
            <person name="Barry K."/>
            <person name="Liu P."/>
            <person name="Grigoriev I."/>
            <person name="Longcore J.E."/>
            <person name="James T.Y."/>
        </authorList>
    </citation>
    <scope>NUCLEOTIDE SEQUENCE</scope>
    <source>
        <strain evidence="4">PLAUS21</strain>
    </source>
</reference>
<dbReference type="EMBL" id="JADGKB010000130">
    <property type="protein sequence ID" value="KAJ3252781.1"/>
    <property type="molecule type" value="Genomic_DNA"/>
</dbReference>
<evidence type="ECO:0000256" key="1">
    <source>
        <dbReference type="SAM" id="MobiDB-lite"/>
    </source>
</evidence>